<dbReference type="OrthoDB" id="6025757at2"/>
<dbReference type="Proteomes" id="UP000267418">
    <property type="component" value="Unassembled WGS sequence"/>
</dbReference>
<evidence type="ECO:0000313" key="3">
    <source>
        <dbReference type="Proteomes" id="UP000267418"/>
    </source>
</evidence>
<dbReference type="InterPro" id="IPR021549">
    <property type="entry name" value="DUF2894"/>
</dbReference>
<dbReference type="Pfam" id="PF11445">
    <property type="entry name" value="DUF2894"/>
    <property type="match status" value="1"/>
</dbReference>
<proteinExistence type="predicted"/>
<accession>A0A3S0J7L6</accession>
<evidence type="ECO:0000256" key="1">
    <source>
        <dbReference type="SAM" id="MobiDB-lite"/>
    </source>
</evidence>
<gene>
    <name evidence="2" type="ORF">EJP69_17495</name>
</gene>
<feature type="region of interest" description="Disordered" evidence="1">
    <location>
        <begin position="240"/>
        <end position="263"/>
    </location>
</feature>
<keyword evidence="3" id="KW-1185">Reference proteome</keyword>
<name>A0A3S0J7L6_9BURK</name>
<dbReference type="AlphaFoldDB" id="A0A3S0J7L6"/>
<reference evidence="2 3" key="1">
    <citation type="submission" date="2018-12" db="EMBL/GenBank/DDBJ databases">
        <title>The genome of Variovorax gossypii DSM 100435.</title>
        <authorList>
            <person name="Gao J."/>
            <person name="Sun J."/>
        </authorList>
    </citation>
    <scope>NUCLEOTIDE SEQUENCE [LARGE SCALE GENOMIC DNA]</scope>
    <source>
        <strain evidence="2 3">DSM 100435</strain>
    </source>
</reference>
<evidence type="ECO:0000313" key="2">
    <source>
        <dbReference type="EMBL" id="RTQ33555.1"/>
    </source>
</evidence>
<dbReference type="EMBL" id="RXOE01000004">
    <property type="protein sequence ID" value="RTQ33555.1"/>
    <property type="molecule type" value="Genomic_DNA"/>
</dbReference>
<comment type="caution">
    <text evidence="2">The sequence shown here is derived from an EMBL/GenBank/DDBJ whole genome shotgun (WGS) entry which is preliminary data.</text>
</comment>
<sequence length="263" mass="28143">MAAPRTVAWKWRPRRALLLPAPARSLVTEQEEATTRDTGAMVAAALARGDQRFDPVRFRVIEAMARRAAVLDGEVRRIVDDKVIALLAAYGEDQEKAKSAEAAEQPAEPGRDAFAELIEHIAKHAPAAGDVPATTAATAAKTTATGKAMPRPSSRAAAPAPAAELKSIRYFKSTWSKLSADRRLNQSRAKVPQNAGPLNSHQLVHRSLTLMRDMSPEYLNRFMAYVDALSWVEQLNGGAAAAANAASPRAEGAKKSGRGSKSG</sequence>
<organism evidence="2 3">
    <name type="scientific">Variovorax gossypii</name>
    <dbReference type="NCBI Taxonomy" id="1679495"/>
    <lineage>
        <taxon>Bacteria</taxon>
        <taxon>Pseudomonadati</taxon>
        <taxon>Pseudomonadota</taxon>
        <taxon>Betaproteobacteria</taxon>
        <taxon>Burkholderiales</taxon>
        <taxon>Comamonadaceae</taxon>
        <taxon>Variovorax</taxon>
    </lineage>
</organism>
<protein>
    <submittedName>
        <fullName evidence="2">DUF2894 domain-containing protein</fullName>
    </submittedName>
</protein>